<keyword evidence="7" id="KW-1133">Transmembrane helix</keyword>
<keyword evidence="7" id="KW-0472">Membrane</keyword>
<feature type="binding site" evidence="5">
    <location>
        <position position="293"/>
    </location>
    <ligand>
        <name>ATP</name>
        <dbReference type="ChEBI" id="CHEBI:30616"/>
    </ligand>
</feature>
<keyword evidence="7" id="KW-0812">Transmembrane</keyword>
<dbReference type="PROSITE" id="PS50011">
    <property type="entry name" value="PROTEIN_KINASE_DOM"/>
    <property type="match status" value="1"/>
</dbReference>
<feature type="transmembrane region" description="Helical" evidence="7">
    <location>
        <begin position="124"/>
        <end position="143"/>
    </location>
</feature>
<dbReference type="EMBL" id="CP036268">
    <property type="protein sequence ID" value="QDT36767.1"/>
    <property type="molecule type" value="Genomic_DNA"/>
</dbReference>
<dbReference type="Pfam" id="PF00069">
    <property type="entry name" value="Pkinase"/>
    <property type="match status" value="1"/>
</dbReference>
<feature type="transmembrane region" description="Helical" evidence="7">
    <location>
        <begin position="95"/>
        <end position="117"/>
    </location>
</feature>
<keyword evidence="10" id="KW-1185">Reference proteome</keyword>
<feature type="region of interest" description="Disordered" evidence="6">
    <location>
        <begin position="554"/>
        <end position="579"/>
    </location>
</feature>
<dbReference type="PANTHER" id="PTHR43289">
    <property type="entry name" value="MITOGEN-ACTIVATED PROTEIN KINASE KINASE KINASE 20-RELATED"/>
    <property type="match status" value="1"/>
</dbReference>
<feature type="region of interest" description="Disordered" evidence="6">
    <location>
        <begin position="1"/>
        <end position="23"/>
    </location>
</feature>
<keyword evidence="4 5" id="KW-0067">ATP-binding</keyword>
<evidence type="ECO:0000256" key="3">
    <source>
        <dbReference type="ARBA" id="ARBA00022777"/>
    </source>
</evidence>
<dbReference type="PROSITE" id="PS00107">
    <property type="entry name" value="PROTEIN_KINASE_ATP"/>
    <property type="match status" value="1"/>
</dbReference>
<proteinExistence type="predicted"/>
<evidence type="ECO:0000256" key="5">
    <source>
        <dbReference type="PROSITE-ProRule" id="PRU10141"/>
    </source>
</evidence>
<dbReference type="InterPro" id="IPR011009">
    <property type="entry name" value="Kinase-like_dom_sf"/>
</dbReference>
<feature type="compositionally biased region" description="Basic and acidic residues" evidence="6">
    <location>
        <begin position="558"/>
        <end position="570"/>
    </location>
</feature>
<dbReference type="Proteomes" id="UP000317318">
    <property type="component" value="Chromosome"/>
</dbReference>
<accession>A0A517QYN1</accession>
<keyword evidence="1 9" id="KW-0808">Transferase</keyword>
<evidence type="ECO:0000313" key="10">
    <source>
        <dbReference type="Proteomes" id="UP000317318"/>
    </source>
</evidence>
<keyword evidence="2 5" id="KW-0547">Nucleotide-binding</keyword>
<name>A0A517QYN1_9PLAN</name>
<dbReference type="SUPFAM" id="SSF56112">
    <property type="entry name" value="Protein kinase-like (PK-like)"/>
    <property type="match status" value="1"/>
</dbReference>
<evidence type="ECO:0000259" key="8">
    <source>
        <dbReference type="PROSITE" id="PS50011"/>
    </source>
</evidence>
<dbReference type="AlphaFoldDB" id="A0A517QYN1"/>
<dbReference type="Gene3D" id="1.10.510.10">
    <property type="entry name" value="Transferase(Phosphotransferase) domain 1"/>
    <property type="match status" value="1"/>
</dbReference>
<evidence type="ECO:0000256" key="6">
    <source>
        <dbReference type="SAM" id="MobiDB-lite"/>
    </source>
</evidence>
<feature type="transmembrane region" description="Helical" evidence="7">
    <location>
        <begin position="190"/>
        <end position="207"/>
    </location>
</feature>
<dbReference type="KEGG" id="svp:Pan189_11300"/>
<dbReference type="SMART" id="SM00220">
    <property type="entry name" value="S_TKc"/>
    <property type="match status" value="1"/>
</dbReference>
<dbReference type="PANTHER" id="PTHR43289:SF6">
    <property type="entry name" value="SERINE_THREONINE-PROTEIN KINASE NEKL-3"/>
    <property type="match status" value="1"/>
</dbReference>
<evidence type="ECO:0000256" key="1">
    <source>
        <dbReference type="ARBA" id="ARBA00022679"/>
    </source>
</evidence>
<protein>
    <submittedName>
        <fullName evidence="9">Serine/threonine-protein kinase PknB</fullName>
        <ecNumber evidence="9">2.7.11.1</ecNumber>
    </submittedName>
</protein>
<dbReference type="OrthoDB" id="6111975at2"/>
<dbReference type="RefSeq" id="WP_145362944.1">
    <property type="nucleotide sequence ID" value="NZ_CP036268.1"/>
</dbReference>
<evidence type="ECO:0000256" key="4">
    <source>
        <dbReference type="ARBA" id="ARBA00022840"/>
    </source>
</evidence>
<gene>
    <name evidence="9" type="primary">pknB_2</name>
    <name evidence="9" type="ORF">Pan189_11300</name>
</gene>
<organism evidence="9 10">
    <name type="scientific">Stratiformator vulcanicus</name>
    <dbReference type="NCBI Taxonomy" id="2527980"/>
    <lineage>
        <taxon>Bacteria</taxon>
        <taxon>Pseudomonadati</taxon>
        <taxon>Planctomycetota</taxon>
        <taxon>Planctomycetia</taxon>
        <taxon>Planctomycetales</taxon>
        <taxon>Planctomycetaceae</taxon>
        <taxon>Stratiformator</taxon>
    </lineage>
</organism>
<dbReference type="CDD" id="cd14014">
    <property type="entry name" value="STKc_PknB_like"/>
    <property type="match status" value="1"/>
</dbReference>
<feature type="transmembrane region" description="Helical" evidence="7">
    <location>
        <begin position="227"/>
        <end position="246"/>
    </location>
</feature>
<reference evidence="9 10" key="1">
    <citation type="submission" date="2019-02" db="EMBL/GenBank/DDBJ databases">
        <title>Deep-cultivation of Planctomycetes and their phenomic and genomic characterization uncovers novel biology.</title>
        <authorList>
            <person name="Wiegand S."/>
            <person name="Jogler M."/>
            <person name="Boedeker C."/>
            <person name="Pinto D."/>
            <person name="Vollmers J."/>
            <person name="Rivas-Marin E."/>
            <person name="Kohn T."/>
            <person name="Peeters S.H."/>
            <person name="Heuer A."/>
            <person name="Rast P."/>
            <person name="Oberbeckmann S."/>
            <person name="Bunk B."/>
            <person name="Jeske O."/>
            <person name="Meyerdierks A."/>
            <person name="Storesund J.E."/>
            <person name="Kallscheuer N."/>
            <person name="Luecker S."/>
            <person name="Lage O.M."/>
            <person name="Pohl T."/>
            <person name="Merkel B.J."/>
            <person name="Hornburger P."/>
            <person name="Mueller R.-W."/>
            <person name="Bruemmer F."/>
            <person name="Labrenz M."/>
            <person name="Spormann A.M."/>
            <person name="Op den Camp H."/>
            <person name="Overmann J."/>
            <person name="Amann R."/>
            <person name="Jetten M.S.M."/>
            <person name="Mascher T."/>
            <person name="Medema M.H."/>
            <person name="Devos D.P."/>
            <person name="Kaster A.-K."/>
            <person name="Ovreas L."/>
            <person name="Rohde M."/>
            <person name="Galperin M.Y."/>
            <person name="Jogler C."/>
        </authorList>
    </citation>
    <scope>NUCLEOTIDE SEQUENCE [LARGE SCALE GENOMIC DNA]</scope>
    <source>
        <strain evidence="9 10">Pan189</strain>
    </source>
</reference>
<dbReference type="Gene3D" id="3.30.200.20">
    <property type="entry name" value="Phosphorylase Kinase, domain 1"/>
    <property type="match status" value="1"/>
</dbReference>
<dbReference type="InterPro" id="IPR017441">
    <property type="entry name" value="Protein_kinase_ATP_BS"/>
</dbReference>
<dbReference type="EC" id="2.7.11.1" evidence="9"/>
<feature type="transmembrane region" description="Helical" evidence="7">
    <location>
        <begin position="163"/>
        <end position="183"/>
    </location>
</feature>
<evidence type="ECO:0000313" key="9">
    <source>
        <dbReference type="EMBL" id="QDT36767.1"/>
    </source>
</evidence>
<feature type="transmembrane region" description="Helical" evidence="7">
    <location>
        <begin position="64"/>
        <end position="83"/>
    </location>
</feature>
<dbReference type="InterPro" id="IPR000719">
    <property type="entry name" value="Prot_kinase_dom"/>
</dbReference>
<feature type="domain" description="Protein kinase" evidence="8">
    <location>
        <begin position="264"/>
        <end position="529"/>
    </location>
</feature>
<dbReference type="GO" id="GO:0005524">
    <property type="term" value="F:ATP binding"/>
    <property type="evidence" value="ECO:0007669"/>
    <property type="project" value="UniProtKB-UniRule"/>
</dbReference>
<evidence type="ECO:0000256" key="7">
    <source>
        <dbReference type="SAM" id="Phobius"/>
    </source>
</evidence>
<keyword evidence="3 9" id="KW-0418">Kinase</keyword>
<evidence type="ECO:0000256" key="2">
    <source>
        <dbReference type="ARBA" id="ARBA00022741"/>
    </source>
</evidence>
<sequence>MQRIEDSPTIIVDSGDQSSKADTRAADCSGSLQRFFCPHKGIQQGGSARFLSEQTLLLRKRLRLAAIFLAIAFTAFLVRALILGDHPHFRLTHDLNVWMSFVGVTISLWIVAGVLWSPLHLPRFGLFGSEFLVFGLPGLFFAYEQASMVCECDLTMADDYASAFPGQTVLPWIILIQIYAAFVPSGTRRAIGVISVMAVAPLVAALITSSRVDQEVLRTVLYERGAFSAMAITMVIVAAVSLYCTYRMGKFRREAFDAASIGSFTLGRRLGAGGMGEVYLAEHQLLKRPCAVKLIRHEFAQEKRARDRFESEVRAAAGLTHPNTIEIYDYGVTDDGTFYYAMEFLPGMSLQDLVAEFGPLPPGRVAYLLAQVCDALNEAHSKGLVHRDMKPGNIFAAERGGNYDVAKLLDFGLVKQTRPQPGDIEHTAEGVVIGSPLYGAPESLTNESNGPTADIYSLGATAYYALTGRPVFDERNALKAVSAHLNTIPEPMSHFADVPDDLSAVVMRALAKNPKSRFASAAEMAEAIRSCECFGSWGPLEAAQWWSTLKRQPASDSASHDTDAIDETREQTAPIYSMV</sequence>
<dbReference type="GO" id="GO:0004674">
    <property type="term" value="F:protein serine/threonine kinase activity"/>
    <property type="evidence" value="ECO:0007669"/>
    <property type="project" value="UniProtKB-EC"/>
</dbReference>